<feature type="transmembrane region" description="Helical" evidence="1">
    <location>
        <begin position="106"/>
        <end position="127"/>
    </location>
</feature>
<dbReference type="EMBL" id="CP059732">
    <property type="protein sequence ID" value="QMW04690.1"/>
    <property type="molecule type" value="Genomic_DNA"/>
</dbReference>
<dbReference type="AlphaFoldDB" id="A0A7G5H0P8"/>
<keyword evidence="1" id="KW-0472">Membrane</keyword>
<dbReference type="InterPro" id="IPR032508">
    <property type="entry name" value="FecR_C"/>
</dbReference>
<name>A0A7G5H0P8_9BACT</name>
<dbReference type="PANTHER" id="PTHR30273">
    <property type="entry name" value="PERIPLASMIC SIGNAL SENSOR AND SIGMA FACTOR ACTIVATOR FECR-RELATED"/>
    <property type="match status" value="1"/>
</dbReference>
<accession>A0A7G5H0P8</accession>
<evidence type="ECO:0000313" key="4">
    <source>
        <dbReference type="EMBL" id="QMW04690.1"/>
    </source>
</evidence>
<dbReference type="Gene3D" id="3.55.50.30">
    <property type="match status" value="1"/>
</dbReference>
<dbReference type="Pfam" id="PF04773">
    <property type="entry name" value="FecR"/>
    <property type="match status" value="1"/>
</dbReference>
<gene>
    <name evidence="4" type="ORF">H3H32_07100</name>
</gene>
<dbReference type="RefSeq" id="WP_182462043.1">
    <property type="nucleotide sequence ID" value="NZ_CP059732.1"/>
</dbReference>
<dbReference type="PIRSF" id="PIRSF018266">
    <property type="entry name" value="FecR"/>
    <property type="match status" value="1"/>
</dbReference>
<dbReference type="Gene3D" id="2.60.120.1440">
    <property type="match status" value="1"/>
</dbReference>
<dbReference type="GO" id="GO:0016989">
    <property type="term" value="F:sigma factor antagonist activity"/>
    <property type="evidence" value="ECO:0007669"/>
    <property type="project" value="TreeGrafter"/>
</dbReference>
<feature type="domain" description="Protein FecR C-terminal" evidence="3">
    <location>
        <begin position="303"/>
        <end position="370"/>
    </location>
</feature>
<evidence type="ECO:0000259" key="3">
    <source>
        <dbReference type="Pfam" id="PF16344"/>
    </source>
</evidence>
<dbReference type="PANTHER" id="PTHR30273:SF2">
    <property type="entry name" value="PROTEIN FECR"/>
    <property type="match status" value="1"/>
</dbReference>
<keyword evidence="5" id="KW-1185">Reference proteome</keyword>
<keyword evidence="1" id="KW-0812">Transmembrane</keyword>
<reference evidence="4 5" key="1">
    <citation type="submission" date="2020-07" db="EMBL/GenBank/DDBJ databases">
        <title>Spirosoma foliorum sp. nov., isolated from the leaves on the Nejang mountain Korea, Republic of.</title>
        <authorList>
            <person name="Ho H."/>
            <person name="Lee Y.-J."/>
            <person name="Nurcahyanto D.-A."/>
            <person name="Kim S.-G."/>
        </authorList>
    </citation>
    <scope>NUCLEOTIDE SEQUENCE [LARGE SCALE GENOMIC DNA]</scope>
    <source>
        <strain evidence="4 5">PL0136</strain>
    </source>
</reference>
<dbReference type="InterPro" id="IPR006860">
    <property type="entry name" value="FecR"/>
</dbReference>
<dbReference type="Proteomes" id="UP000515369">
    <property type="component" value="Chromosome"/>
</dbReference>
<organism evidence="4 5">
    <name type="scientific">Spirosoma foliorum</name>
    <dbReference type="NCBI Taxonomy" id="2710596"/>
    <lineage>
        <taxon>Bacteria</taxon>
        <taxon>Pseudomonadati</taxon>
        <taxon>Bacteroidota</taxon>
        <taxon>Cytophagia</taxon>
        <taxon>Cytophagales</taxon>
        <taxon>Cytophagaceae</taxon>
        <taxon>Spirosoma</taxon>
    </lineage>
</organism>
<protein>
    <submittedName>
        <fullName evidence="4">FecR family protein</fullName>
    </submittedName>
</protein>
<proteinExistence type="predicted"/>
<dbReference type="KEGG" id="sfol:H3H32_07100"/>
<evidence type="ECO:0000259" key="2">
    <source>
        <dbReference type="Pfam" id="PF04773"/>
    </source>
</evidence>
<dbReference type="Pfam" id="PF16344">
    <property type="entry name" value="FecR_C"/>
    <property type="match status" value="1"/>
</dbReference>
<feature type="domain" description="FecR protein" evidence="2">
    <location>
        <begin position="151"/>
        <end position="244"/>
    </location>
</feature>
<dbReference type="InterPro" id="IPR012373">
    <property type="entry name" value="Ferrdict_sens_TM"/>
</dbReference>
<evidence type="ECO:0000256" key="1">
    <source>
        <dbReference type="SAM" id="Phobius"/>
    </source>
</evidence>
<sequence length="376" mass="42608">MPDYCKYTFDDFVLDSRFRQWVLTNSPADQAFWSDWLQANPDKVDLVLAARQFVGQMHQAQDELSDEEFDAEVSRIRVNREKLQDTNEAEQQEEEQPQPTPNRFIGWLRIAAVVALVGLGTAAFFYWRTPTTPLAVYQSTIEKQAGALREIRNTTNASQLVRLPDGSKVTLYRGSQISFPRSFTTHQREVFLVGEAFFEIVRRPKQPFMVYTDQLTTKVLGTSFTVRAYPNDKEAKVIVRTGKVSVFKTPPAGKLGELSESEPALILTPNQQVTFQEQDRRLERSLVALPEPIATTTGQPQTMVFEHTPVVTVFKKLEVAYGIVINYDADLLTGCELTAEFGPESLFEKLDLICRATGSRYEVIDAQVVIYSKGCR</sequence>
<keyword evidence="1" id="KW-1133">Transmembrane helix</keyword>
<evidence type="ECO:0000313" key="5">
    <source>
        <dbReference type="Proteomes" id="UP000515369"/>
    </source>
</evidence>